<dbReference type="Proteomes" id="UP000008144">
    <property type="component" value="Chromosome 14"/>
</dbReference>
<dbReference type="SUPFAM" id="SSF54236">
    <property type="entry name" value="Ubiquitin-like"/>
    <property type="match status" value="1"/>
</dbReference>
<reference evidence="2" key="4">
    <citation type="submission" date="2025-09" db="UniProtKB">
        <authorList>
            <consortium name="Ensembl"/>
        </authorList>
    </citation>
    <scope>IDENTIFICATION</scope>
</reference>
<dbReference type="PANTHER" id="PTHR13169">
    <property type="entry name" value="UBIQUITIN-LIKE PROTEIN 3 HCG-1 PROTEIN"/>
    <property type="match status" value="1"/>
</dbReference>
<dbReference type="GeneTree" id="ENSGT00390000004952"/>
<protein>
    <recommendedName>
        <fullName evidence="1">Ubiquitin-like domain-containing protein</fullName>
    </recommendedName>
</protein>
<reference evidence="2" key="2">
    <citation type="journal article" date="2008" name="Genome Biol.">
        <title>Improved genome assembly and evidence-based global gene model set for the chordate Ciona intestinalis: new insight into intron and operon populations.</title>
        <authorList>
            <person name="Satou Y."/>
            <person name="Mineta K."/>
            <person name="Ogasawara M."/>
            <person name="Sasakura Y."/>
            <person name="Shoguchi E."/>
            <person name="Ueno K."/>
            <person name="Yamada L."/>
            <person name="Matsumoto J."/>
            <person name="Wasserscheid J."/>
            <person name="Dewar K."/>
            <person name="Wiley G.B."/>
            <person name="Macmil S.L."/>
            <person name="Roe B.A."/>
            <person name="Zeller R.W."/>
            <person name="Hastings K.E."/>
            <person name="Lemaire P."/>
            <person name="Lindquist E."/>
            <person name="Endo T."/>
            <person name="Hotta K."/>
            <person name="Inaba K."/>
        </authorList>
    </citation>
    <scope>NUCLEOTIDE SEQUENCE [LARGE SCALE GENOMIC DNA]</scope>
    <source>
        <strain evidence="2">wild type</strain>
    </source>
</reference>
<accession>F6TX28</accession>
<dbReference type="AlphaFoldDB" id="F6TX28"/>
<dbReference type="InParanoid" id="F6TX28"/>
<evidence type="ECO:0000313" key="2">
    <source>
        <dbReference type="Ensembl" id="ENSCINP00000010331.3"/>
    </source>
</evidence>
<dbReference type="InterPro" id="IPR000626">
    <property type="entry name" value="Ubiquitin-like_dom"/>
</dbReference>
<dbReference type="PANTHER" id="PTHR13169:SF0">
    <property type="entry name" value="UBIQUITIN-LIKE PROTEIN 3"/>
    <property type="match status" value="1"/>
</dbReference>
<sequence length="114" mass="12663">MENEMTETAKLNQPAVPNKDQVGLKLLRISGATHSFVFLPSDTISDVTKHVFDNWPEEWTEDTVEEHGVLRLIYQGRFLHGKATLGALKIPSGKTTIMHLVSRATVPEPNAQGK</sequence>
<name>F6TX28_CIOIN</name>
<dbReference type="InterPro" id="IPR029071">
    <property type="entry name" value="Ubiquitin-like_domsf"/>
</dbReference>
<reference evidence="2" key="3">
    <citation type="submission" date="2025-08" db="UniProtKB">
        <authorList>
            <consortium name="Ensembl"/>
        </authorList>
    </citation>
    <scope>IDENTIFICATION</scope>
</reference>
<reference evidence="3" key="1">
    <citation type="journal article" date="2002" name="Science">
        <title>The draft genome of Ciona intestinalis: insights into chordate and vertebrate origins.</title>
        <authorList>
            <person name="Dehal P."/>
            <person name="Satou Y."/>
            <person name="Campbell R.K."/>
            <person name="Chapman J."/>
            <person name="Degnan B."/>
            <person name="De Tomaso A."/>
            <person name="Davidson B."/>
            <person name="Di Gregorio A."/>
            <person name="Gelpke M."/>
            <person name="Goodstein D.M."/>
            <person name="Harafuji N."/>
            <person name="Hastings K.E."/>
            <person name="Ho I."/>
            <person name="Hotta K."/>
            <person name="Huang W."/>
            <person name="Kawashima T."/>
            <person name="Lemaire P."/>
            <person name="Martinez D."/>
            <person name="Meinertzhagen I.A."/>
            <person name="Necula S."/>
            <person name="Nonaka M."/>
            <person name="Putnam N."/>
            <person name="Rash S."/>
            <person name="Saiga H."/>
            <person name="Satake M."/>
            <person name="Terry A."/>
            <person name="Yamada L."/>
            <person name="Wang H.G."/>
            <person name="Awazu S."/>
            <person name="Azumi K."/>
            <person name="Boore J."/>
            <person name="Branno M."/>
            <person name="Chin-Bow S."/>
            <person name="DeSantis R."/>
            <person name="Doyle S."/>
            <person name="Francino P."/>
            <person name="Keys D.N."/>
            <person name="Haga S."/>
            <person name="Hayashi H."/>
            <person name="Hino K."/>
            <person name="Imai K.S."/>
            <person name="Inaba K."/>
            <person name="Kano S."/>
            <person name="Kobayashi K."/>
            <person name="Kobayashi M."/>
            <person name="Lee B.I."/>
            <person name="Makabe K.W."/>
            <person name="Manohar C."/>
            <person name="Matassi G."/>
            <person name="Medina M."/>
            <person name="Mochizuki Y."/>
            <person name="Mount S."/>
            <person name="Morishita T."/>
            <person name="Miura S."/>
            <person name="Nakayama A."/>
            <person name="Nishizaka S."/>
            <person name="Nomoto H."/>
            <person name="Ohta F."/>
            <person name="Oishi K."/>
            <person name="Rigoutsos I."/>
            <person name="Sano M."/>
            <person name="Sasaki A."/>
            <person name="Sasakura Y."/>
            <person name="Shoguchi E."/>
            <person name="Shin-i T."/>
            <person name="Spagnuolo A."/>
            <person name="Stainier D."/>
            <person name="Suzuki M.M."/>
            <person name="Tassy O."/>
            <person name="Takatori N."/>
            <person name="Tokuoka M."/>
            <person name="Yagi K."/>
            <person name="Yoshizaki F."/>
            <person name="Wada S."/>
            <person name="Zhang C."/>
            <person name="Hyatt P.D."/>
            <person name="Larimer F."/>
            <person name="Detter C."/>
            <person name="Doggett N."/>
            <person name="Glavina T."/>
            <person name="Hawkins T."/>
            <person name="Richardson P."/>
            <person name="Lucas S."/>
            <person name="Kohara Y."/>
            <person name="Levine M."/>
            <person name="Satoh N."/>
            <person name="Rokhsar D.S."/>
        </authorList>
    </citation>
    <scope>NUCLEOTIDE SEQUENCE [LARGE SCALE GENOMIC DNA]</scope>
</reference>
<dbReference type="HOGENOM" id="CLU_151471_0_0_1"/>
<evidence type="ECO:0000313" key="3">
    <source>
        <dbReference type="Proteomes" id="UP000008144"/>
    </source>
</evidence>
<organism evidence="2 3">
    <name type="scientific">Ciona intestinalis</name>
    <name type="common">Transparent sea squirt</name>
    <name type="synonym">Ascidia intestinalis</name>
    <dbReference type="NCBI Taxonomy" id="7719"/>
    <lineage>
        <taxon>Eukaryota</taxon>
        <taxon>Metazoa</taxon>
        <taxon>Chordata</taxon>
        <taxon>Tunicata</taxon>
        <taxon>Ascidiacea</taxon>
        <taxon>Phlebobranchia</taxon>
        <taxon>Cionidae</taxon>
        <taxon>Ciona</taxon>
    </lineage>
</organism>
<dbReference type="OMA" id="RTHEFQF"/>
<dbReference type="FunCoup" id="F6TX28">
    <property type="interactions" value="17"/>
</dbReference>
<dbReference type="InterPro" id="IPR039540">
    <property type="entry name" value="UBL3-like_ubiquitin_dom"/>
</dbReference>
<feature type="domain" description="Ubiquitin-like" evidence="1">
    <location>
        <begin position="22"/>
        <end position="105"/>
    </location>
</feature>
<evidence type="ECO:0000259" key="1">
    <source>
        <dbReference type="PROSITE" id="PS50053"/>
    </source>
</evidence>
<dbReference type="Pfam" id="PF13881">
    <property type="entry name" value="Rad60-SLD_2"/>
    <property type="match status" value="1"/>
</dbReference>
<proteinExistence type="predicted"/>
<dbReference type="PROSITE" id="PS50053">
    <property type="entry name" value="UBIQUITIN_2"/>
    <property type="match status" value="1"/>
</dbReference>
<dbReference type="EMBL" id="EAAA01001178">
    <property type="status" value="NOT_ANNOTATED_CDS"/>
    <property type="molecule type" value="Genomic_DNA"/>
</dbReference>
<keyword evidence="3" id="KW-1185">Reference proteome</keyword>
<dbReference type="Gene3D" id="3.10.20.90">
    <property type="entry name" value="Phosphatidylinositol 3-kinase Catalytic Subunit, Chain A, domain 1"/>
    <property type="match status" value="1"/>
</dbReference>
<dbReference type="Ensembl" id="ENSCINT00000010331.3">
    <property type="protein sequence ID" value="ENSCINP00000010331.3"/>
    <property type="gene ID" value="ENSCING00000005026.3"/>
</dbReference>
<dbReference type="InterPro" id="IPR040015">
    <property type="entry name" value="UBL3-like"/>
</dbReference>
<dbReference type="STRING" id="7719.ENSCINP00000010331"/>